<dbReference type="GO" id="GO:0016746">
    <property type="term" value="F:acyltransferase activity"/>
    <property type="evidence" value="ECO:0007669"/>
    <property type="project" value="InterPro"/>
</dbReference>
<dbReference type="InterPro" id="IPR010894">
    <property type="entry name" value="SpoVAD"/>
</dbReference>
<dbReference type="PIRSF" id="PIRSF011570">
    <property type="entry name" value="SpoVAD"/>
    <property type="match status" value="1"/>
</dbReference>
<dbReference type="InterPro" id="IPR038369">
    <property type="entry name" value="SpoVAD_sf"/>
</dbReference>
<dbReference type="NCBIfam" id="NF006160">
    <property type="entry name" value="PRK08304.1"/>
    <property type="match status" value="1"/>
</dbReference>
<dbReference type="InterPro" id="IPR016039">
    <property type="entry name" value="Thiolase-like"/>
</dbReference>
<accession>A0A1M6SAR6</accession>
<dbReference type="RefSeq" id="WP_083574232.1">
    <property type="nucleotide sequence ID" value="NZ_FRAF01000013.1"/>
</dbReference>
<dbReference type="SUPFAM" id="SSF53901">
    <property type="entry name" value="Thiolase-like"/>
    <property type="match status" value="1"/>
</dbReference>
<dbReference type="OrthoDB" id="9770068at2"/>
<dbReference type="STRING" id="1830138.SAMN05443507_11381"/>
<dbReference type="Pfam" id="PF07451">
    <property type="entry name" value="SpoVAD"/>
    <property type="match status" value="1"/>
</dbReference>
<gene>
    <name evidence="1" type="ORF">SAMN05443507_11381</name>
</gene>
<proteinExistence type="predicted"/>
<name>A0A1M6SAR6_9BACL</name>
<dbReference type="NCBIfam" id="TIGR02845">
    <property type="entry name" value="spore_V_AD"/>
    <property type="match status" value="1"/>
</dbReference>
<sequence length="344" mass="36890">MSKLGAQTWEFQRPPVLISTGTVAGKLESEGPIGHLFDVKHSSDRVENLTWEQSEQVFFQEAVHVALQKANLLPQQVDVMVGGDLSAQLTSSYLGLKQFSVPILGVYSACASICESLFFASFLVENGFAKVAVAGTSSHTSAAERQFRYPTEYGVQKPPTAQRTVTGSGVAILGDSPAAALPIRITHATVGKVMDYGISNPWEMGAAMAPAAAHTLTTHFKDTGRSPADYDCIATGDLGHIGHQILRKLLADEGYTHLTQLTDCGILIFDPNQPEVFSGGSGGACCSLVTFSHLIDRMIDGQYKRLLISATGALLSTISAQQHETIPGISHAIAFERIEEEELK</sequence>
<reference evidence="2" key="1">
    <citation type="submission" date="2016-11" db="EMBL/GenBank/DDBJ databases">
        <authorList>
            <person name="Varghese N."/>
            <person name="Submissions S."/>
        </authorList>
    </citation>
    <scope>NUCLEOTIDE SEQUENCE [LARGE SCALE GENOMIC DNA]</scope>
    <source>
        <strain evidence="2">USBA-503</strain>
    </source>
</reference>
<dbReference type="Gene3D" id="3.40.47.40">
    <property type="entry name" value="Stage V sporulation protein AD"/>
    <property type="match status" value="1"/>
</dbReference>
<dbReference type="AlphaFoldDB" id="A0A1M6SAR6"/>
<dbReference type="EMBL" id="FRAF01000013">
    <property type="protein sequence ID" value="SHK41790.1"/>
    <property type="molecule type" value="Genomic_DNA"/>
</dbReference>
<protein>
    <submittedName>
        <fullName evidence="1">Stage V sporulation protein AD</fullName>
    </submittedName>
</protein>
<keyword evidence="2" id="KW-1185">Reference proteome</keyword>
<dbReference type="Proteomes" id="UP000184016">
    <property type="component" value="Unassembled WGS sequence"/>
</dbReference>
<organism evidence="1 2">
    <name type="scientific">Alicyclobacillus tolerans</name>
    <dbReference type="NCBI Taxonomy" id="90970"/>
    <lineage>
        <taxon>Bacteria</taxon>
        <taxon>Bacillati</taxon>
        <taxon>Bacillota</taxon>
        <taxon>Bacilli</taxon>
        <taxon>Bacillales</taxon>
        <taxon>Alicyclobacillaceae</taxon>
        <taxon>Alicyclobacillus</taxon>
    </lineage>
</organism>
<evidence type="ECO:0000313" key="1">
    <source>
        <dbReference type="EMBL" id="SHK41790.1"/>
    </source>
</evidence>
<evidence type="ECO:0000313" key="2">
    <source>
        <dbReference type="Proteomes" id="UP000184016"/>
    </source>
</evidence>